<dbReference type="Pfam" id="PF00383">
    <property type="entry name" value="dCMP_cyt_deam_1"/>
    <property type="match status" value="1"/>
</dbReference>
<evidence type="ECO:0000256" key="8">
    <source>
        <dbReference type="ARBA" id="ARBA00022801"/>
    </source>
</evidence>
<feature type="active site" description="Proton donor" evidence="14">
    <location>
        <position position="51"/>
    </location>
</feature>
<dbReference type="GO" id="GO:0008703">
    <property type="term" value="F:5-amino-6-(5-phosphoribosylamino)uracil reductase activity"/>
    <property type="evidence" value="ECO:0007669"/>
    <property type="project" value="UniProtKB-EC"/>
</dbReference>
<keyword evidence="10 13" id="KW-0521">NADP</keyword>
<dbReference type="GO" id="GO:0008835">
    <property type="term" value="F:diaminohydroxyphosphoribosylaminopyrimidine deaminase activity"/>
    <property type="evidence" value="ECO:0007669"/>
    <property type="project" value="UniProtKB-EC"/>
</dbReference>
<dbReference type="EC" id="1.1.1.193" evidence="13"/>
<comment type="cofactor">
    <cofactor evidence="13 16">
        <name>Zn(2+)</name>
        <dbReference type="ChEBI" id="CHEBI:29105"/>
    </cofactor>
    <text evidence="13 16">Binds 1 zinc ion.</text>
</comment>
<dbReference type="InterPro" id="IPR016192">
    <property type="entry name" value="APOBEC/CMP_deaminase_Zn-bd"/>
</dbReference>
<dbReference type="EC" id="3.5.4.26" evidence="13"/>
<feature type="binding site" evidence="15">
    <location>
        <position position="153"/>
    </location>
    <ligand>
        <name>NADP(+)</name>
        <dbReference type="ChEBI" id="CHEBI:58349"/>
    </ligand>
</feature>
<evidence type="ECO:0000256" key="11">
    <source>
        <dbReference type="ARBA" id="ARBA00023002"/>
    </source>
</evidence>
<evidence type="ECO:0000259" key="17">
    <source>
        <dbReference type="PROSITE" id="PS51747"/>
    </source>
</evidence>
<dbReference type="CDD" id="cd01284">
    <property type="entry name" value="Riboflavin_deaminase-reductase"/>
    <property type="match status" value="1"/>
</dbReference>
<evidence type="ECO:0000256" key="4">
    <source>
        <dbReference type="ARBA" id="ARBA00005259"/>
    </source>
</evidence>
<evidence type="ECO:0000313" key="19">
    <source>
        <dbReference type="Proteomes" id="UP000069902"/>
    </source>
</evidence>
<dbReference type="PROSITE" id="PS51747">
    <property type="entry name" value="CYT_DCMP_DEAMINASES_2"/>
    <property type="match status" value="1"/>
</dbReference>
<dbReference type="KEGG" id="pnl:PNK_0848"/>
<keyword evidence="9 13" id="KW-0862">Zinc</keyword>
<evidence type="ECO:0000256" key="10">
    <source>
        <dbReference type="ARBA" id="ARBA00022857"/>
    </source>
</evidence>
<comment type="similarity">
    <text evidence="5 13">In the C-terminal section; belongs to the HTP reductase family.</text>
</comment>
<evidence type="ECO:0000256" key="7">
    <source>
        <dbReference type="ARBA" id="ARBA00022723"/>
    </source>
</evidence>
<dbReference type="UniPathway" id="UPA00275">
    <property type="reaction ID" value="UER00401"/>
</dbReference>
<sequence length="363" mass="39724">MHTIFMQQALVLAEKARFQAPPNPWVGCVIVKDQQIIGQGYTSLPGQAHAEVKALHEAGEKAQDAALYVTLEPCSHFGRTPPCVEAIIRAGIKQVYIAQEDPDPRVQGKGIQRLQEAGIQVFTGLCEEEARLSLTPYLYQRRTRLPYTVIKIAASADGRTAAADGTSQWITSPEARLDGHFQRAQSQAIIVGAGTALIDTPNLTVRHPLVHLPQQPLRVILDGNGRVPAEGPLFDLSLAQTLVLTSHSSSIRQKEWENRGAEVVLISADRDGRLDLKDAWNLLGSRGILQVLIEGGSTLQTNLFKTQLVNRLSLYLGALLLGSQGLPLFSEKIATLKQAYPLSLKSIKQLGDSVRIDYDTLHQ</sequence>
<dbReference type="EMBL" id="LN879502">
    <property type="protein sequence ID" value="CUI16473.1"/>
    <property type="molecule type" value="Genomic_DNA"/>
</dbReference>
<dbReference type="PIRSF" id="PIRSF006769">
    <property type="entry name" value="RibD"/>
    <property type="match status" value="1"/>
</dbReference>
<name>A0A0U5J8S7_9BACT</name>
<evidence type="ECO:0000256" key="1">
    <source>
        <dbReference type="ARBA" id="ARBA00002151"/>
    </source>
</evidence>
<dbReference type="SUPFAM" id="SSF53597">
    <property type="entry name" value="Dihydrofolate reductase-like"/>
    <property type="match status" value="1"/>
</dbReference>
<dbReference type="NCBIfam" id="TIGR00227">
    <property type="entry name" value="ribD_Cterm"/>
    <property type="match status" value="1"/>
</dbReference>
<dbReference type="Proteomes" id="UP000069902">
    <property type="component" value="Chromosome cPNK"/>
</dbReference>
<feature type="binding site" evidence="15">
    <location>
        <position position="199"/>
    </location>
    <ligand>
        <name>NADP(+)</name>
        <dbReference type="ChEBI" id="CHEBI:58349"/>
    </ligand>
</feature>
<dbReference type="PANTHER" id="PTHR38011">
    <property type="entry name" value="DIHYDROFOLATE REDUCTASE FAMILY PROTEIN (AFU_ORTHOLOGUE AFUA_8G06820)"/>
    <property type="match status" value="1"/>
</dbReference>
<dbReference type="InterPro" id="IPR011549">
    <property type="entry name" value="RibD_C"/>
</dbReference>
<gene>
    <name evidence="18" type="primary">ribD</name>
    <name evidence="18" type="ORF">PNK_0848</name>
</gene>
<keyword evidence="7 13" id="KW-0479">Metal-binding</keyword>
<comment type="pathway">
    <text evidence="2 13">Cofactor biosynthesis; riboflavin biosynthesis; 5-amino-6-(D-ribitylamino)uracil from GTP: step 2/4.</text>
</comment>
<feature type="binding site" evidence="15">
    <location>
        <position position="206"/>
    </location>
    <ligand>
        <name>substrate</name>
    </ligand>
</feature>
<comment type="function">
    <text evidence="1 13">Converts 2,5-diamino-6-(ribosylamino)-4(3h)-pyrimidinone 5'-phosphate into 5-amino-6-(ribosylamino)-2,4(1h,3h)-pyrimidinedione 5'-phosphate.</text>
</comment>
<feature type="binding site" evidence="15">
    <location>
        <position position="169"/>
    </location>
    <ligand>
        <name>NADP(+)</name>
        <dbReference type="ChEBI" id="CHEBI:58349"/>
    </ligand>
</feature>
<feature type="binding site" evidence="15">
    <location>
        <position position="195"/>
    </location>
    <ligand>
        <name>NADP(+)</name>
        <dbReference type="ChEBI" id="CHEBI:58349"/>
    </ligand>
</feature>
<evidence type="ECO:0000256" key="12">
    <source>
        <dbReference type="ARBA" id="ARBA00023268"/>
    </source>
</evidence>
<keyword evidence="11 13" id="KW-0560">Oxidoreductase</keyword>
<keyword evidence="8 13" id="KW-0378">Hydrolase</keyword>
<organism evidence="18 19">
    <name type="scientific">Candidatus Protochlamydia naegleriophila</name>
    <dbReference type="NCBI Taxonomy" id="389348"/>
    <lineage>
        <taxon>Bacteria</taxon>
        <taxon>Pseudomonadati</taxon>
        <taxon>Chlamydiota</taxon>
        <taxon>Chlamydiia</taxon>
        <taxon>Parachlamydiales</taxon>
        <taxon>Parachlamydiaceae</taxon>
        <taxon>Candidatus Protochlamydia</taxon>
    </lineage>
</organism>
<feature type="binding site" evidence="16">
    <location>
        <position position="83"/>
    </location>
    <ligand>
        <name>Zn(2+)</name>
        <dbReference type="ChEBI" id="CHEBI:29105"/>
        <note>catalytic</note>
    </ligand>
</feature>
<dbReference type="InterPro" id="IPR050765">
    <property type="entry name" value="Riboflavin_Biosynth_HTPR"/>
</dbReference>
<evidence type="ECO:0000256" key="14">
    <source>
        <dbReference type="PIRSR" id="PIRSR006769-1"/>
    </source>
</evidence>
<dbReference type="NCBIfam" id="TIGR00326">
    <property type="entry name" value="eubact_ribD"/>
    <property type="match status" value="1"/>
</dbReference>
<keyword evidence="12" id="KW-0511">Multifunctional enzyme</keyword>
<feature type="binding site" evidence="15">
    <location>
        <position position="203"/>
    </location>
    <ligand>
        <name>substrate</name>
    </ligand>
</feature>
<comment type="catalytic activity">
    <reaction evidence="13">
        <text>2,5-diamino-6-hydroxy-4-(5-phosphoribosylamino)-pyrimidine + H2O + H(+) = 5-amino-6-(5-phospho-D-ribosylamino)uracil + NH4(+)</text>
        <dbReference type="Rhea" id="RHEA:21868"/>
        <dbReference type="ChEBI" id="CHEBI:15377"/>
        <dbReference type="ChEBI" id="CHEBI:15378"/>
        <dbReference type="ChEBI" id="CHEBI:28938"/>
        <dbReference type="ChEBI" id="CHEBI:58453"/>
        <dbReference type="ChEBI" id="CHEBI:58614"/>
        <dbReference type="EC" id="3.5.4.26"/>
    </reaction>
</comment>
<dbReference type="PANTHER" id="PTHR38011:SF7">
    <property type="entry name" value="2,5-DIAMINO-6-RIBOSYLAMINO-4(3H)-PYRIMIDINONE 5'-PHOSPHATE REDUCTASE"/>
    <property type="match status" value="1"/>
</dbReference>
<keyword evidence="19" id="KW-1185">Reference proteome</keyword>
<evidence type="ECO:0000256" key="16">
    <source>
        <dbReference type="PIRSR" id="PIRSR006769-3"/>
    </source>
</evidence>
<dbReference type="InParanoid" id="A0A0U5J8S7"/>
<accession>A0A0U5J8S7</accession>
<dbReference type="AlphaFoldDB" id="A0A0U5J8S7"/>
<evidence type="ECO:0000256" key="9">
    <source>
        <dbReference type="ARBA" id="ARBA00022833"/>
    </source>
</evidence>
<dbReference type="FunCoup" id="A0A0U5J8S7">
    <property type="interactions" value="364"/>
</dbReference>
<evidence type="ECO:0000256" key="3">
    <source>
        <dbReference type="ARBA" id="ARBA00004910"/>
    </source>
</evidence>
<dbReference type="InterPro" id="IPR004794">
    <property type="entry name" value="Eubact_RibD"/>
</dbReference>
<evidence type="ECO:0000256" key="15">
    <source>
        <dbReference type="PIRSR" id="PIRSR006769-2"/>
    </source>
</evidence>
<dbReference type="STRING" id="389348.PNK_0848"/>
<comment type="similarity">
    <text evidence="4 13">In the N-terminal section; belongs to the cytidine and deoxycytidylate deaminase family.</text>
</comment>
<evidence type="ECO:0000313" key="18">
    <source>
        <dbReference type="EMBL" id="CUI16473.1"/>
    </source>
</evidence>
<dbReference type="InterPro" id="IPR002125">
    <property type="entry name" value="CMP_dCMP_dom"/>
</dbReference>
<dbReference type="FunFam" id="3.40.140.10:FF:000025">
    <property type="entry name" value="Riboflavin biosynthesis protein RibD"/>
    <property type="match status" value="1"/>
</dbReference>
<comment type="catalytic activity">
    <reaction evidence="13">
        <text>5-amino-6-(5-phospho-D-ribitylamino)uracil + NADP(+) = 5-amino-6-(5-phospho-D-ribosylamino)uracil + NADPH + H(+)</text>
        <dbReference type="Rhea" id="RHEA:17845"/>
        <dbReference type="ChEBI" id="CHEBI:15378"/>
        <dbReference type="ChEBI" id="CHEBI:57783"/>
        <dbReference type="ChEBI" id="CHEBI:58349"/>
        <dbReference type="ChEBI" id="CHEBI:58421"/>
        <dbReference type="ChEBI" id="CHEBI:58453"/>
        <dbReference type="EC" id="1.1.1.193"/>
    </reaction>
</comment>
<feature type="binding site" evidence="16">
    <location>
        <position position="49"/>
    </location>
    <ligand>
        <name>Zn(2+)</name>
        <dbReference type="ChEBI" id="CHEBI:29105"/>
        <note>catalytic</note>
    </ligand>
</feature>
<dbReference type="SUPFAM" id="SSF53927">
    <property type="entry name" value="Cytidine deaminase-like"/>
    <property type="match status" value="1"/>
</dbReference>
<evidence type="ECO:0000256" key="2">
    <source>
        <dbReference type="ARBA" id="ARBA00004882"/>
    </source>
</evidence>
<protein>
    <recommendedName>
        <fullName evidence="13">Riboflavin biosynthesis protein RibD</fullName>
    </recommendedName>
    <domain>
        <recommendedName>
            <fullName evidence="13">Diaminohydroxyphosphoribosylaminopyrimidine deaminase</fullName>
            <shortName evidence="13">DRAP deaminase</shortName>
            <ecNumber evidence="13">3.5.4.26</ecNumber>
        </recommendedName>
        <alternativeName>
            <fullName evidence="13">Riboflavin-specific deaminase</fullName>
        </alternativeName>
    </domain>
    <domain>
        <recommendedName>
            <fullName evidence="13">5-amino-6-(5-phosphoribosylamino)uracil reductase</fullName>
            <ecNumber evidence="13">1.1.1.193</ecNumber>
        </recommendedName>
        <alternativeName>
            <fullName evidence="13">HTP reductase</fullName>
        </alternativeName>
    </domain>
</protein>
<dbReference type="PROSITE" id="PS00903">
    <property type="entry name" value="CYT_DCMP_DEAMINASES_1"/>
    <property type="match status" value="1"/>
</dbReference>
<reference evidence="19" key="1">
    <citation type="submission" date="2015-09" db="EMBL/GenBank/DDBJ databases">
        <authorList>
            <person name="Bertelli C."/>
        </authorList>
    </citation>
    <scope>NUCLEOTIDE SEQUENCE [LARGE SCALE GENOMIC DNA]</scope>
    <source>
        <strain evidence="19">KNic</strain>
    </source>
</reference>
<feature type="binding site" evidence="15">
    <location>
        <position position="294"/>
    </location>
    <ligand>
        <name>substrate</name>
    </ligand>
</feature>
<dbReference type="GO" id="GO:0009231">
    <property type="term" value="P:riboflavin biosynthetic process"/>
    <property type="evidence" value="ECO:0007669"/>
    <property type="project" value="UniProtKB-UniPathway"/>
</dbReference>
<feature type="domain" description="CMP/dCMP-type deaminase" evidence="17">
    <location>
        <begin position="1"/>
        <end position="121"/>
    </location>
</feature>
<keyword evidence="6 13" id="KW-0686">Riboflavin biosynthesis</keyword>
<feature type="binding site" evidence="15">
    <location>
        <position position="183"/>
    </location>
    <ligand>
        <name>substrate</name>
    </ligand>
</feature>
<comment type="pathway">
    <text evidence="3 13">Cofactor biosynthesis; riboflavin biosynthesis; 5-amino-6-(D-ribitylamino)uracil from GTP: step 3/4.</text>
</comment>
<dbReference type="PATRIC" id="fig|389348.3.peg.929"/>
<feature type="binding site" evidence="15">
    <location>
        <position position="167"/>
    </location>
    <ligand>
        <name>substrate</name>
    </ligand>
</feature>
<feature type="binding site" evidence="16">
    <location>
        <position position="74"/>
    </location>
    <ligand>
        <name>Zn(2+)</name>
        <dbReference type="ChEBI" id="CHEBI:29105"/>
        <note>catalytic</note>
    </ligand>
</feature>
<evidence type="ECO:0000256" key="5">
    <source>
        <dbReference type="ARBA" id="ARBA00007417"/>
    </source>
</evidence>
<dbReference type="InterPro" id="IPR016193">
    <property type="entry name" value="Cytidine_deaminase-like"/>
</dbReference>
<dbReference type="Pfam" id="PF01872">
    <property type="entry name" value="RibD_C"/>
    <property type="match status" value="1"/>
</dbReference>
<proteinExistence type="inferred from homology"/>
<dbReference type="Gene3D" id="3.40.140.10">
    <property type="entry name" value="Cytidine Deaminase, domain 2"/>
    <property type="match status" value="1"/>
</dbReference>
<evidence type="ECO:0000256" key="6">
    <source>
        <dbReference type="ARBA" id="ARBA00022619"/>
    </source>
</evidence>
<dbReference type="GO" id="GO:0008270">
    <property type="term" value="F:zinc ion binding"/>
    <property type="evidence" value="ECO:0007669"/>
    <property type="project" value="InterPro"/>
</dbReference>
<dbReference type="Gene3D" id="3.40.430.10">
    <property type="entry name" value="Dihydrofolate Reductase, subunit A"/>
    <property type="match status" value="1"/>
</dbReference>
<dbReference type="InterPro" id="IPR002734">
    <property type="entry name" value="RibDG_C"/>
</dbReference>
<evidence type="ECO:0000256" key="13">
    <source>
        <dbReference type="PIRNR" id="PIRNR006769"/>
    </source>
</evidence>
<dbReference type="GO" id="GO:0050661">
    <property type="term" value="F:NADP binding"/>
    <property type="evidence" value="ECO:0007669"/>
    <property type="project" value="InterPro"/>
</dbReference>
<dbReference type="InterPro" id="IPR024072">
    <property type="entry name" value="DHFR-like_dom_sf"/>
</dbReference>